<organism evidence="1">
    <name type="scientific">Salmonella enterica subsp. enterica serovar Cardoner</name>
    <dbReference type="NCBI Taxonomy" id="2564309"/>
    <lineage>
        <taxon>Bacteria</taxon>
        <taxon>Pseudomonadati</taxon>
        <taxon>Pseudomonadota</taxon>
        <taxon>Gammaproteobacteria</taxon>
        <taxon>Enterobacterales</taxon>
        <taxon>Enterobacteriaceae</taxon>
        <taxon>Salmonella</taxon>
    </lineage>
</organism>
<dbReference type="EMBL" id="AAHDIR010000002">
    <property type="protein sequence ID" value="EBU8203405.1"/>
    <property type="molecule type" value="Genomic_DNA"/>
</dbReference>
<dbReference type="Gene3D" id="1.10.1660.60">
    <property type="entry name" value="Putative excisionased domain DUF1233"/>
    <property type="match status" value="1"/>
</dbReference>
<dbReference type="InterPro" id="IPR009634">
    <property type="entry name" value="Put_exci"/>
</dbReference>
<comment type="caution">
    <text evidence="1">The sequence shown here is derived from an EMBL/GenBank/DDBJ whole genome shotgun (WGS) entry which is preliminary data.</text>
</comment>
<evidence type="ECO:0000313" key="1">
    <source>
        <dbReference type="EMBL" id="EBU8203405.1"/>
    </source>
</evidence>
<dbReference type="Pfam" id="PF06806">
    <property type="entry name" value="DUF1233"/>
    <property type="match status" value="1"/>
</dbReference>
<name>A0A5V6PU24_SALET</name>
<protein>
    <recommendedName>
        <fullName evidence="2">Excisionase</fullName>
    </recommendedName>
</protein>
<reference evidence="1" key="1">
    <citation type="submission" date="2018-05" db="EMBL/GenBank/DDBJ databases">
        <authorList>
            <person name="Ashton P.M."/>
            <person name="Dallman T."/>
            <person name="Nair S."/>
            <person name="De Pinna E."/>
            <person name="Peters T."/>
            <person name="Grant K."/>
        </authorList>
    </citation>
    <scope>NUCLEOTIDE SEQUENCE</scope>
    <source>
        <strain evidence="1">374031</strain>
    </source>
</reference>
<evidence type="ECO:0008006" key="2">
    <source>
        <dbReference type="Google" id="ProtNLM"/>
    </source>
</evidence>
<accession>A0A5V6PU24</accession>
<dbReference type="InterPro" id="IPR038146">
    <property type="entry name" value="933W_put_Xis_sf"/>
</dbReference>
<gene>
    <name evidence="1" type="ORF">DLM21_03345</name>
</gene>
<dbReference type="AlphaFoldDB" id="A0A5V6PU24"/>
<proteinExistence type="predicted"/>
<sequence>MAQVIFNEEWIVERKLSEKTGLSERQIKEMRTGIFIEGVHFKRLSMNGKETRRGLTWYNYPRINQLVQES</sequence>